<reference evidence="18 19" key="1">
    <citation type="submission" date="2019-06" db="EMBL/GenBank/DDBJ databases">
        <title>Whole genome shotgun sequence of Vibrio inusitatus NBRC 102082.</title>
        <authorList>
            <person name="Hosoyama A."/>
            <person name="Uohara A."/>
            <person name="Ohji S."/>
            <person name="Ichikawa N."/>
        </authorList>
    </citation>
    <scope>NUCLEOTIDE SEQUENCE [LARGE SCALE GENOMIC DNA]</scope>
    <source>
        <strain evidence="18 19">NBRC 102082</strain>
    </source>
</reference>
<keyword evidence="6" id="KW-0597">Phosphoprotein</keyword>
<evidence type="ECO:0000256" key="12">
    <source>
        <dbReference type="ARBA" id="ARBA00022989"/>
    </source>
</evidence>
<evidence type="ECO:0000256" key="9">
    <source>
        <dbReference type="ARBA" id="ARBA00022741"/>
    </source>
</evidence>
<dbReference type="CDD" id="cd06225">
    <property type="entry name" value="HAMP"/>
    <property type="match status" value="1"/>
</dbReference>
<dbReference type="PANTHER" id="PTHR44936:SF5">
    <property type="entry name" value="SENSOR HISTIDINE KINASE ENVZ"/>
    <property type="match status" value="1"/>
</dbReference>
<dbReference type="Gene3D" id="1.10.8.500">
    <property type="entry name" value="HAMP domain in histidine kinase"/>
    <property type="match status" value="1"/>
</dbReference>
<evidence type="ECO:0000256" key="4">
    <source>
        <dbReference type="ARBA" id="ARBA00022475"/>
    </source>
</evidence>
<keyword evidence="8 15" id="KW-0812">Transmembrane</keyword>
<accession>A0A4Y3HRA2</accession>
<keyword evidence="10" id="KW-0418">Kinase</keyword>
<dbReference type="Pfam" id="PF00672">
    <property type="entry name" value="HAMP"/>
    <property type="match status" value="1"/>
</dbReference>
<dbReference type="PRINTS" id="PR00344">
    <property type="entry name" value="BCTRLSENSOR"/>
</dbReference>
<dbReference type="InterPro" id="IPR050980">
    <property type="entry name" value="2C_sensor_his_kinase"/>
</dbReference>
<dbReference type="GO" id="GO:0005524">
    <property type="term" value="F:ATP binding"/>
    <property type="evidence" value="ECO:0007669"/>
    <property type="project" value="UniProtKB-KW"/>
</dbReference>
<evidence type="ECO:0000256" key="14">
    <source>
        <dbReference type="ARBA" id="ARBA00023136"/>
    </source>
</evidence>
<dbReference type="PROSITE" id="PS50109">
    <property type="entry name" value="HIS_KIN"/>
    <property type="match status" value="1"/>
</dbReference>
<evidence type="ECO:0000256" key="15">
    <source>
        <dbReference type="SAM" id="Phobius"/>
    </source>
</evidence>
<dbReference type="InterPro" id="IPR036890">
    <property type="entry name" value="HATPase_C_sf"/>
</dbReference>
<keyword evidence="9" id="KW-0547">Nucleotide-binding</keyword>
<keyword evidence="13" id="KW-0902">Two-component regulatory system</keyword>
<evidence type="ECO:0000256" key="7">
    <source>
        <dbReference type="ARBA" id="ARBA00022679"/>
    </source>
</evidence>
<feature type="transmembrane region" description="Helical" evidence="15">
    <location>
        <begin position="24"/>
        <end position="47"/>
    </location>
</feature>
<keyword evidence="14 15" id="KW-0472">Membrane</keyword>
<dbReference type="InterPro" id="IPR005467">
    <property type="entry name" value="His_kinase_dom"/>
</dbReference>
<evidence type="ECO:0000256" key="6">
    <source>
        <dbReference type="ARBA" id="ARBA00022553"/>
    </source>
</evidence>
<dbReference type="CDD" id="cd00082">
    <property type="entry name" value="HisKA"/>
    <property type="match status" value="1"/>
</dbReference>
<dbReference type="SUPFAM" id="SSF47384">
    <property type="entry name" value="Homodimeric domain of signal transducing histidine kinase"/>
    <property type="match status" value="1"/>
</dbReference>
<keyword evidence="12 15" id="KW-1133">Transmembrane helix</keyword>
<dbReference type="Gene3D" id="3.30.565.10">
    <property type="entry name" value="Histidine kinase-like ATPase, C-terminal domain"/>
    <property type="match status" value="1"/>
</dbReference>
<dbReference type="PANTHER" id="PTHR44936">
    <property type="entry name" value="SENSOR PROTEIN CREC"/>
    <property type="match status" value="1"/>
</dbReference>
<dbReference type="EC" id="2.7.13.3" evidence="3"/>
<dbReference type="OrthoDB" id="9804645at2"/>
<evidence type="ECO:0000259" key="16">
    <source>
        <dbReference type="PROSITE" id="PS50109"/>
    </source>
</evidence>
<dbReference type="InterPro" id="IPR003661">
    <property type="entry name" value="HisK_dim/P_dom"/>
</dbReference>
<dbReference type="PROSITE" id="PS50885">
    <property type="entry name" value="HAMP"/>
    <property type="match status" value="1"/>
</dbReference>
<evidence type="ECO:0000313" key="19">
    <source>
        <dbReference type="Proteomes" id="UP000318717"/>
    </source>
</evidence>
<dbReference type="Proteomes" id="UP000318717">
    <property type="component" value="Unassembled WGS sequence"/>
</dbReference>
<dbReference type="InterPro" id="IPR036097">
    <property type="entry name" value="HisK_dim/P_sf"/>
</dbReference>
<keyword evidence="4" id="KW-1003">Cell membrane</keyword>
<evidence type="ECO:0000256" key="3">
    <source>
        <dbReference type="ARBA" id="ARBA00012438"/>
    </source>
</evidence>
<dbReference type="EMBL" id="BJLF01000002">
    <property type="protein sequence ID" value="GEA49679.1"/>
    <property type="molecule type" value="Genomic_DNA"/>
</dbReference>
<dbReference type="GO" id="GO:0000155">
    <property type="term" value="F:phosphorelay sensor kinase activity"/>
    <property type="evidence" value="ECO:0007669"/>
    <property type="project" value="InterPro"/>
</dbReference>
<feature type="domain" description="HAMP" evidence="17">
    <location>
        <begin position="211"/>
        <end position="263"/>
    </location>
</feature>
<feature type="transmembrane region" description="Helical" evidence="15">
    <location>
        <begin position="191"/>
        <end position="210"/>
    </location>
</feature>
<evidence type="ECO:0000313" key="18">
    <source>
        <dbReference type="EMBL" id="GEA49679.1"/>
    </source>
</evidence>
<evidence type="ECO:0000256" key="8">
    <source>
        <dbReference type="ARBA" id="ARBA00022692"/>
    </source>
</evidence>
<gene>
    <name evidence="18" type="ORF">VIN01S_04830</name>
</gene>
<dbReference type="AlphaFoldDB" id="A0A4Y3HRA2"/>
<evidence type="ECO:0000256" key="1">
    <source>
        <dbReference type="ARBA" id="ARBA00000085"/>
    </source>
</evidence>
<evidence type="ECO:0000256" key="2">
    <source>
        <dbReference type="ARBA" id="ARBA00004429"/>
    </source>
</evidence>
<keyword evidence="11" id="KW-0067">ATP-binding</keyword>
<comment type="caution">
    <text evidence="18">The sequence shown here is derived from an EMBL/GenBank/DDBJ whole genome shotgun (WGS) entry which is preliminary data.</text>
</comment>
<comment type="catalytic activity">
    <reaction evidence="1">
        <text>ATP + protein L-histidine = ADP + protein N-phospho-L-histidine.</text>
        <dbReference type="EC" id="2.7.13.3"/>
    </reaction>
</comment>
<dbReference type="SMART" id="SM00304">
    <property type="entry name" value="HAMP"/>
    <property type="match status" value="1"/>
</dbReference>
<dbReference type="SUPFAM" id="SSF55874">
    <property type="entry name" value="ATPase domain of HSP90 chaperone/DNA topoisomerase II/histidine kinase"/>
    <property type="match status" value="1"/>
</dbReference>
<feature type="domain" description="Histidine kinase" evidence="16">
    <location>
        <begin position="271"/>
        <end position="468"/>
    </location>
</feature>
<protein>
    <recommendedName>
        <fullName evidence="3">histidine kinase</fullName>
        <ecNumber evidence="3">2.7.13.3</ecNumber>
    </recommendedName>
</protein>
<dbReference type="Gene3D" id="1.10.287.130">
    <property type="match status" value="1"/>
</dbReference>
<evidence type="ECO:0000259" key="17">
    <source>
        <dbReference type="PROSITE" id="PS50885"/>
    </source>
</evidence>
<evidence type="ECO:0000256" key="13">
    <source>
        <dbReference type="ARBA" id="ARBA00023012"/>
    </source>
</evidence>
<dbReference type="InterPro" id="IPR004358">
    <property type="entry name" value="Sig_transdc_His_kin-like_C"/>
</dbReference>
<keyword evidence="7" id="KW-0808">Transferase</keyword>
<dbReference type="SMART" id="SM00388">
    <property type="entry name" value="HisKA"/>
    <property type="match status" value="1"/>
</dbReference>
<evidence type="ECO:0000256" key="10">
    <source>
        <dbReference type="ARBA" id="ARBA00022777"/>
    </source>
</evidence>
<dbReference type="GO" id="GO:0005886">
    <property type="term" value="C:plasma membrane"/>
    <property type="evidence" value="ECO:0007669"/>
    <property type="project" value="UniProtKB-SubCell"/>
</dbReference>
<evidence type="ECO:0000256" key="11">
    <source>
        <dbReference type="ARBA" id="ARBA00022840"/>
    </source>
</evidence>
<dbReference type="SMART" id="SM00387">
    <property type="entry name" value="HATPase_c"/>
    <property type="match status" value="1"/>
</dbReference>
<dbReference type="InterPro" id="IPR003660">
    <property type="entry name" value="HAMP_dom"/>
</dbReference>
<dbReference type="Pfam" id="PF00512">
    <property type="entry name" value="HisKA"/>
    <property type="match status" value="1"/>
</dbReference>
<keyword evidence="5" id="KW-0997">Cell inner membrane</keyword>
<keyword evidence="19" id="KW-1185">Reference proteome</keyword>
<organism evidence="18 19">
    <name type="scientific">Vibrio inusitatus NBRC 102082</name>
    <dbReference type="NCBI Taxonomy" id="1219070"/>
    <lineage>
        <taxon>Bacteria</taxon>
        <taxon>Pseudomonadati</taxon>
        <taxon>Pseudomonadota</taxon>
        <taxon>Gammaproteobacteria</taxon>
        <taxon>Vibrionales</taxon>
        <taxon>Vibrionaceae</taxon>
        <taxon>Vibrio</taxon>
    </lineage>
</organism>
<sequence length="468" mass="51884">MLNPAKNLVLNLISRLSQKVGRSLFSQMLLAILSVLLLAQIVTFGILSEIYSGAISEVNESQQIEKFVTVVETVEQVEGEQDFGSILNPLNNDYARHSIQKRMDLSSVTMNGSEQAVVNKITAELGQSYQGRVWVKQERQPMLMSSAPQNVNERNDKALTELRVVVHLQNDRWLQLTATSSTLSAIAIKQGMTFFALATLLTLVCIAVMIKKITTPLQLLSQASQQLGRGEVVEPIAEQGTDDITETIRAFNQMNQRVQRFAEDRARLLAALSHDLRTPITSMLLRVEMMPESDDRDALLKTLEEMQLMSESTLSFMKLSSDTEVTKPVEVNAFLGSLCEDLVEVGYSVEFNESDLVTLACRPVSLKRALRNLIENGAKYGSHAEVSFSTPAQSSLVIEIQDSGDGISEDKFEQVFEPFYRLETSRNRETGGTGLGMAIARNIIRSHGGNVELSNQQTGLLVRVELPT</sequence>
<dbReference type="RefSeq" id="WP_141344031.1">
    <property type="nucleotide sequence ID" value="NZ_BJLF01000002.1"/>
</dbReference>
<proteinExistence type="predicted"/>
<comment type="subcellular location">
    <subcellularLocation>
        <location evidence="2">Cell inner membrane</location>
        <topology evidence="2">Multi-pass membrane protein</topology>
    </subcellularLocation>
</comment>
<dbReference type="Pfam" id="PF02518">
    <property type="entry name" value="HATPase_c"/>
    <property type="match status" value="1"/>
</dbReference>
<dbReference type="InterPro" id="IPR003594">
    <property type="entry name" value="HATPase_dom"/>
</dbReference>
<evidence type="ECO:0000256" key="5">
    <source>
        <dbReference type="ARBA" id="ARBA00022519"/>
    </source>
</evidence>
<name>A0A4Y3HRA2_9VIBR</name>